<dbReference type="SUPFAM" id="SSF56672">
    <property type="entry name" value="DNA/RNA polymerases"/>
    <property type="match status" value="1"/>
</dbReference>
<organism evidence="4 5">
    <name type="scientific">Tanacetum coccineum</name>
    <dbReference type="NCBI Taxonomy" id="301880"/>
    <lineage>
        <taxon>Eukaryota</taxon>
        <taxon>Viridiplantae</taxon>
        <taxon>Streptophyta</taxon>
        <taxon>Embryophyta</taxon>
        <taxon>Tracheophyta</taxon>
        <taxon>Spermatophyta</taxon>
        <taxon>Magnoliopsida</taxon>
        <taxon>eudicotyledons</taxon>
        <taxon>Gunneridae</taxon>
        <taxon>Pentapetalae</taxon>
        <taxon>asterids</taxon>
        <taxon>campanulids</taxon>
        <taxon>Asterales</taxon>
        <taxon>Asteraceae</taxon>
        <taxon>Asteroideae</taxon>
        <taxon>Anthemideae</taxon>
        <taxon>Anthemidinae</taxon>
        <taxon>Tanacetum</taxon>
    </lineage>
</organism>
<gene>
    <name evidence="4" type="ORF">Tco_0730221</name>
</gene>
<dbReference type="PANTHER" id="PTHR11439:SF495">
    <property type="entry name" value="REVERSE TRANSCRIPTASE, RNA-DEPENDENT DNA POLYMERASE-RELATED"/>
    <property type="match status" value="1"/>
</dbReference>
<dbReference type="PANTHER" id="PTHR11439">
    <property type="entry name" value="GAG-POL-RELATED RETROTRANSPOSON"/>
    <property type="match status" value="1"/>
</dbReference>
<sequence length="1927" mass="216510">MDQLSSGIFTSSSYDDDFSATLTNLAPVVDVNPVPTRRVNTIHPQSQILGDLASPVLTRSRAHKSKFGESAFIGYIQDQQRTNHTDQLHCLFGCFLSQLEPTSIAKALEDPDWVAAMQEEMQQFINQQVWKLVPLPDGKHAIGTKWILKNKRDARGIVVRNKARLVAQGHRQEEGIDYDEVFAPVARIEAIRLFLAFASYMGFLVYQMDVKSAFLYGEIEEEVYVTQPKGFEDPFFPKHVYRVVKALYGLHQAPRAWYARLSAFLLQHNYRRGTIDKTLFIKKDSRDIILVQVYVDDIIFGSTNKAWCDEFEVLMKGEFEMSAMGEMTFFLGLQVKQLPDGIFISQDRYVKDMLTKFDMESVRTATTPYEAAKTKLKDETDPPVNTSSYSTDFSSKYSQEDFQVSKGQNQIRLVCKKQTIVATSSTEAEYVAAASCCAQVLWIQNQLLDYGFNFMNTKIFIDKPEPKCIVEENPVFHQRTKHIEIMASTFIRDANEKNLIQVLKIHTDDNVADLLTKAFDGPRFEYLVVHIGMVVNTAASCTFFLLTAMDYADGSVFMLVGILLLVDSFLLMGCVYLLSAWFLLLVASFCWLNTFMLMNWFVLFDIADWLSFHTLDTINLINPKSIFHLSHTHTPPSLASVYSVTSTYIQSSPMAALKYKDDHNKIAYLGRERGCEDFTDILGYLDHSPLRYALTHAPPVVFDSLVKQFWATAVVRPNAAGSHDLVATIDDREVVVTESLIRTQLHFDDANGIFDMPIPDILEGMRVIGYPTDGTLTFLKNHLSPQWRFLVHTLMHCLSPKSGSWNQFPSSIATALICLSTGRVYNFSRFILEGMIGNLKAKQHKFLMYPRFLQMIVALETADRTPRPTFDFTRKIFANMKFKWEGQPIPLTPPMLAIAAAGDDAAGDDDAANEDTAAVNEAAGSAAEAPLVPHSTPVSPVREPTPEQQPVSQRPSSPSPTIPETEWVVPTPVSPVTDWRPWPYVSVPSPIRDHTPEPVSPPTPPAQTFFICGSPLCLALNPRTAGYFHGRMKHYGGIHEASPILADVLYTKQPCFAGWRKRTRFLTVICQSLTVKKLEKTVKQLRDTRLVVDASAAGEMERELRRVPLRRKRSAYRRARTEFSTPAFEQFQATLSAGVLPHTAVTEPAGPSVAADKGKAPMPDLDIPAEFLAEDAQARQRLEEEQASERLVQRLRAEDLAQEDLQHVSEERAKELDDLMMRMTETDWLNLMMQVGSNPALAKELLGADVNEGNFIERMTAVKERKKRALADLRYRALKGKPLKKSEVTQMMRNLVKNQWCAAHNGTITMKDVKAMNQKQLVEEYEYICRRLEKDRLLSAQYNLFRPKPAITEPPSKRQRVERASSQPASVPAATTHTADDPDSAGGGSSNPAGGTFDATGIDSTVTTTAAIDSAGSRREMGVSSFADSAASSSPSNVSIDHIPLDVLFESTSGGILEFFLESDEEEQIGMSRIAADPDSDDDVFAEIIFRGKSISGDGVVFVDKLPDDEIVDPRVKVETITESAASPPRSRRKHLGVRSDDFLWAKPVEDFFSSESESDDDMENYIPPLPYGGFKDWEIVSCPLRNISYHVYYQENRRRKCFTYLKELLPHVYREDLLLLRRRMNRYFRLNPDVNVGLDLWRDVNMLCQSLHSDDVEDFWRTQDDWIVSSWKLYPKSSVHVLDLTNGKTVYMFVDKVYPIRATLLERMLRHRLTVPPSYCRDVFVAGNVIQTVQTGLRQAYECLASAPIVDMVINPPWNLPFLGAKGLTSPEQTATGKGISNPLMAVMVCPKPYGIQLTNVSIWKLLLKDVAVSFDSAVHRDHAGSFDAAVTSLVSAACVAAAASFVPAVFQSSCFEKIYLETCRSCGSSCKLPVIMFLLVHVLVPADMSMNLLIIVLLVIEQLKARSGTYLKMAKLLSFKLYVFM</sequence>
<feature type="transmembrane region" description="Helical" evidence="2">
    <location>
        <begin position="1876"/>
        <end position="1902"/>
    </location>
</feature>
<proteinExistence type="predicted"/>
<dbReference type="InterPro" id="IPR043502">
    <property type="entry name" value="DNA/RNA_pol_sf"/>
</dbReference>
<protein>
    <submittedName>
        <fullName evidence="4">Ribonuclease H-like domain-containing protein</fullName>
    </submittedName>
</protein>
<feature type="transmembrane region" description="Helical" evidence="2">
    <location>
        <begin position="555"/>
        <end position="578"/>
    </location>
</feature>
<dbReference type="CDD" id="cd22249">
    <property type="entry name" value="UDM1_RNF168_RNF169-like"/>
    <property type="match status" value="1"/>
</dbReference>
<dbReference type="InterPro" id="IPR013103">
    <property type="entry name" value="RVT_2"/>
</dbReference>
<evidence type="ECO:0000259" key="3">
    <source>
        <dbReference type="Pfam" id="PF07727"/>
    </source>
</evidence>
<keyword evidence="2" id="KW-0812">Transmembrane</keyword>
<keyword evidence="2" id="KW-1133">Transmembrane helix</keyword>
<reference evidence="4" key="2">
    <citation type="submission" date="2022-01" db="EMBL/GenBank/DDBJ databases">
        <authorList>
            <person name="Yamashiro T."/>
            <person name="Shiraishi A."/>
            <person name="Satake H."/>
            <person name="Nakayama K."/>
        </authorList>
    </citation>
    <scope>NUCLEOTIDE SEQUENCE</scope>
</reference>
<feature type="transmembrane region" description="Helical" evidence="2">
    <location>
        <begin position="527"/>
        <end position="549"/>
    </location>
</feature>
<name>A0ABQ4YRL4_9ASTR</name>
<feature type="transmembrane region" description="Helical" evidence="2">
    <location>
        <begin position="190"/>
        <end position="206"/>
    </location>
</feature>
<dbReference type="Proteomes" id="UP001151760">
    <property type="component" value="Unassembled WGS sequence"/>
</dbReference>
<feature type="domain" description="Reverse transcriptase Ty1/copia-type" evidence="3">
    <location>
        <begin position="128"/>
        <end position="370"/>
    </location>
</feature>
<feature type="region of interest" description="Disordered" evidence="1">
    <location>
        <begin position="903"/>
        <end position="968"/>
    </location>
</feature>
<keyword evidence="2" id="KW-0472">Membrane</keyword>
<dbReference type="EMBL" id="BQNB010010663">
    <property type="protein sequence ID" value="GJS80340.1"/>
    <property type="molecule type" value="Genomic_DNA"/>
</dbReference>
<dbReference type="CDD" id="cd09272">
    <property type="entry name" value="RNase_HI_RT_Ty1"/>
    <property type="match status" value="1"/>
</dbReference>
<evidence type="ECO:0000313" key="5">
    <source>
        <dbReference type="Proteomes" id="UP001151760"/>
    </source>
</evidence>
<dbReference type="Pfam" id="PF07727">
    <property type="entry name" value="RVT_2"/>
    <property type="match status" value="1"/>
</dbReference>
<evidence type="ECO:0000313" key="4">
    <source>
        <dbReference type="EMBL" id="GJS80340.1"/>
    </source>
</evidence>
<evidence type="ECO:0000256" key="2">
    <source>
        <dbReference type="SAM" id="Phobius"/>
    </source>
</evidence>
<accession>A0ABQ4YRL4</accession>
<feature type="region of interest" description="Disordered" evidence="1">
    <location>
        <begin position="1348"/>
        <end position="1402"/>
    </location>
</feature>
<feature type="transmembrane region" description="Helical" evidence="2">
    <location>
        <begin position="583"/>
        <end position="603"/>
    </location>
</feature>
<feature type="compositionally biased region" description="Low complexity" evidence="1">
    <location>
        <begin position="914"/>
        <end position="929"/>
    </location>
</feature>
<feature type="compositionally biased region" description="Polar residues" evidence="1">
    <location>
        <begin position="1364"/>
        <end position="1377"/>
    </location>
</feature>
<reference evidence="4" key="1">
    <citation type="journal article" date="2022" name="Int. J. Mol. Sci.">
        <title>Draft Genome of Tanacetum Coccineum: Genomic Comparison of Closely Related Tanacetum-Family Plants.</title>
        <authorList>
            <person name="Yamashiro T."/>
            <person name="Shiraishi A."/>
            <person name="Nakayama K."/>
            <person name="Satake H."/>
        </authorList>
    </citation>
    <scope>NUCLEOTIDE SEQUENCE</scope>
</reference>
<keyword evidence="5" id="KW-1185">Reference proteome</keyword>
<evidence type="ECO:0000256" key="1">
    <source>
        <dbReference type="SAM" id="MobiDB-lite"/>
    </source>
</evidence>
<comment type="caution">
    <text evidence="4">The sequence shown here is derived from an EMBL/GenBank/DDBJ whole genome shotgun (WGS) entry which is preliminary data.</text>
</comment>